<gene>
    <name evidence="8" type="primary">LOC110785352</name>
</gene>
<dbReference type="InterPro" id="IPR013120">
    <property type="entry name" value="FAR_NAD-bd"/>
</dbReference>
<dbReference type="Gene3D" id="3.40.50.720">
    <property type="entry name" value="NAD(P)-binding Rossmann-like Domain"/>
    <property type="match status" value="1"/>
</dbReference>
<dbReference type="GO" id="GO:0010345">
    <property type="term" value="P:suberin biosynthetic process"/>
    <property type="evidence" value="ECO:0000318"/>
    <property type="project" value="GO_Central"/>
</dbReference>
<dbReference type="Pfam" id="PF07993">
    <property type="entry name" value="NAD_binding_4"/>
    <property type="match status" value="1"/>
</dbReference>
<accession>A0A9R0IB59</accession>
<organism evidence="7 8">
    <name type="scientific">Spinacia oleracea</name>
    <name type="common">Spinach</name>
    <dbReference type="NCBI Taxonomy" id="3562"/>
    <lineage>
        <taxon>Eukaryota</taxon>
        <taxon>Viridiplantae</taxon>
        <taxon>Streptophyta</taxon>
        <taxon>Embryophyta</taxon>
        <taxon>Tracheophyta</taxon>
        <taxon>Spermatophyta</taxon>
        <taxon>Magnoliopsida</taxon>
        <taxon>eudicotyledons</taxon>
        <taxon>Gunneridae</taxon>
        <taxon>Pentapetalae</taxon>
        <taxon>Caryophyllales</taxon>
        <taxon>Chenopodiaceae</taxon>
        <taxon>Chenopodioideae</taxon>
        <taxon>Anserineae</taxon>
        <taxon>Spinacia</taxon>
    </lineage>
</organism>
<dbReference type="PANTHER" id="PTHR11011">
    <property type="entry name" value="MALE STERILITY PROTEIN 2-RELATED"/>
    <property type="match status" value="1"/>
</dbReference>
<evidence type="ECO:0000259" key="6">
    <source>
        <dbReference type="Pfam" id="PF07993"/>
    </source>
</evidence>
<evidence type="ECO:0000256" key="1">
    <source>
        <dbReference type="ARBA" id="ARBA00005928"/>
    </source>
</evidence>
<keyword evidence="3 4" id="KW-0443">Lipid metabolism</keyword>
<dbReference type="CDD" id="cd05236">
    <property type="entry name" value="FAR-N_SDR_e"/>
    <property type="match status" value="1"/>
</dbReference>
<evidence type="ECO:0000313" key="8">
    <source>
        <dbReference type="RefSeq" id="XP_021845480.2"/>
    </source>
</evidence>
<evidence type="ECO:0000256" key="4">
    <source>
        <dbReference type="RuleBase" id="RU363097"/>
    </source>
</evidence>
<comment type="similarity">
    <text evidence="1 4">Belongs to the fatty acyl-CoA reductase family.</text>
</comment>
<dbReference type="KEGG" id="soe:110785352"/>
<dbReference type="Proteomes" id="UP000813463">
    <property type="component" value="Chromosome 6"/>
</dbReference>
<evidence type="ECO:0000256" key="3">
    <source>
        <dbReference type="ARBA" id="ARBA00023098"/>
    </source>
</evidence>
<dbReference type="CDD" id="cd09071">
    <property type="entry name" value="FAR_C"/>
    <property type="match status" value="1"/>
</dbReference>
<feature type="domain" description="Fatty acyl-CoA reductase C-terminal" evidence="5">
    <location>
        <begin position="393"/>
        <end position="491"/>
    </location>
</feature>
<dbReference type="GeneID" id="110785352"/>
<protein>
    <recommendedName>
        <fullName evidence="4">Fatty acyl-CoA reductase</fullName>
        <ecNumber evidence="4">1.2.1.84</ecNumber>
    </recommendedName>
</protein>
<evidence type="ECO:0000313" key="7">
    <source>
        <dbReference type="Proteomes" id="UP000813463"/>
    </source>
</evidence>
<dbReference type="InterPro" id="IPR026055">
    <property type="entry name" value="FAR"/>
</dbReference>
<name>A0A9R0IB59_SPIOL</name>
<keyword evidence="7" id="KW-1185">Reference proteome</keyword>
<reference evidence="7" key="1">
    <citation type="journal article" date="2021" name="Nat. Commun.">
        <title>Genomic analyses provide insights into spinach domestication and the genetic basis of agronomic traits.</title>
        <authorList>
            <person name="Cai X."/>
            <person name="Sun X."/>
            <person name="Xu C."/>
            <person name="Sun H."/>
            <person name="Wang X."/>
            <person name="Ge C."/>
            <person name="Zhang Z."/>
            <person name="Wang Q."/>
            <person name="Fei Z."/>
            <person name="Jiao C."/>
            <person name="Wang Q."/>
        </authorList>
    </citation>
    <scope>NUCLEOTIDE SEQUENCE [LARGE SCALE GENOMIC DNA]</scope>
    <source>
        <strain evidence="7">cv. Varoflay</strain>
    </source>
</reference>
<evidence type="ECO:0000256" key="2">
    <source>
        <dbReference type="ARBA" id="ARBA00022516"/>
    </source>
</evidence>
<dbReference type="AlphaFoldDB" id="A0A9R0IB59"/>
<dbReference type="GO" id="GO:0035336">
    <property type="term" value="P:long-chain fatty-acyl-CoA metabolic process"/>
    <property type="evidence" value="ECO:0000318"/>
    <property type="project" value="GO_Central"/>
</dbReference>
<dbReference type="GO" id="GO:0102965">
    <property type="term" value="F:alcohol-forming long-chain fatty acyl-CoA reductase activity"/>
    <property type="evidence" value="ECO:0007669"/>
    <property type="project" value="UniProtKB-EC"/>
</dbReference>
<comment type="function">
    <text evidence="4">Catalyzes the reduction of fatty acyl-CoA to fatty alcohols.</text>
</comment>
<comment type="catalytic activity">
    <reaction evidence="4">
        <text>a long-chain fatty acyl-CoA + 2 NADPH + 2 H(+) = a long-chain primary fatty alcohol + 2 NADP(+) + CoA</text>
        <dbReference type="Rhea" id="RHEA:52716"/>
        <dbReference type="ChEBI" id="CHEBI:15378"/>
        <dbReference type="ChEBI" id="CHEBI:57287"/>
        <dbReference type="ChEBI" id="CHEBI:57783"/>
        <dbReference type="ChEBI" id="CHEBI:58349"/>
        <dbReference type="ChEBI" id="CHEBI:77396"/>
        <dbReference type="ChEBI" id="CHEBI:83139"/>
        <dbReference type="EC" id="1.2.1.84"/>
    </reaction>
</comment>
<evidence type="ECO:0000259" key="5">
    <source>
        <dbReference type="Pfam" id="PF03015"/>
    </source>
</evidence>
<keyword evidence="4" id="KW-0521">NADP</keyword>
<feature type="domain" description="Thioester reductase (TE)" evidence="6">
    <location>
        <begin position="17"/>
        <end position="318"/>
    </location>
</feature>
<dbReference type="PANTHER" id="PTHR11011:SF99">
    <property type="entry name" value="FATTY ACYL-COA REDUCTASE 3"/>
    <property type="match status" value="1"/>
</dbReference>
<sequence length="491" mass="55578">MDQDSILKFLDNKAILVTGGAGFLAKIFTEKVLRSQPNVNKVYLLLRAPDNNSASLRLQNEVIGKDLFKVLKQKFGANFSTFIEEKVCVVPGDITCQDLGIKESKLKEELWRDVDVIVNLAATTNFDERYDVSLYINTYGAKYVLEFAKKCAHLEVLVQVSTAYVSGEMSGLVKESPYFMGDTLNGRPGLDIDLEKKLIEEKLDELKAEGAMMGTIKISMRNMGLERARHWGWPNVYVFTKALGEMVLLHEKGDVPLVIIRPTMVTSTLKEPFPGWVEGIRTIDSLAVAYGKGRLPCFLGDPESIADVIPADMVVNSIIVAAMVHANQPGNPRIYQIGSSVKNPASLASLHEMAYEYFKRHPWINKDGKPVIVGHVRVLGSMDSFKRYLTLHYLLPLKALQIANIALCQYFQGTLREQTRKINNVMRLIEIYRPYLFFKGLYDDSNTEKLRVAAKERGLETDIFYFDPKLIIWEDYFINTHLPGLVKYVFK</sequence>
<reference evidence="8" key="2">
    <citation type="submission" date="2025-08" db="UniProtKB">
        <authorList>
            <consortium name="RefSeq"/>
        </authorList>
    </citation>
    <scope>IDENTIFICATION</scope>
    <source>
        <tissue evidence="8">Leaf</tissue>
    </source>
</reference>
<keyword evidence="4" id="KW-0560">Oxidoreductase</keyword>
<dbReference type="SUPFAM" id="SSF51735">
    <property type="entry name" value="NAD(P)-binding Rossmann-fold domains"/>
    <property type="match status" value="1"/>
</dbReference>
<dbReference type="InterPro" id="IPR036291">
    <property type="entry name" value="NAD(P)-bd_dom_sf"/>
</dbReference>
<dbReference type="GO" id="GO:0080019">
    <property type="term" value="F:alcohol-forming very long-chain fatty acyl-CoA reductase activity"/>
    <property type="evidence" value="ECO:0000318"/>
    <property type="project" value="GO_Central"/>
</dbReference>
<proteinExistence type="inferred from homology"/>
<keyword evidence="2 4" id="KW-0444">Lipid biosynthesis</keyword>
<dbReference type="Pfam" id="PF03015">
    <property type="entry name" value="Sterile"/>
    <property type="match status" value="1"/>
</dbReference>
<dbReference type="EC" id="1.2.1.84" evidence="4"/>
<dbReference type="InterPro" id="IPR033640">
    <property type="entry name" value="FAR_C"/>
</dbReference>
<dbReference type="RefSeq" id="XP_021845480.2">
    <property type="nucleotide sequence ID" value="XM_021989788.2"/>
</dbReference>